<sequence length="652" mass="73315">MRQSPAFGLCVDPVPLLARLTKDHIRRALRQGGRELLIACTLHSRSLDGRCRCGYRRTDPAGSCSVSVMRDLLREEAGHLLDEAMRAEKLSRRSRATGLDGQSHDDRGSARLRALRIYGAAVEIDSVDAEPRQNELFDEIKKHWAEFGWGQDPEALREAKVALVGQCGAAARRVAVTGGNTWAYEKLFEIGRCEPDYRVRAAIAQEAGSGGEQAYKALAVYEHLECPQHVVSDGRPPKPPGEEPARQPFLDWVEGQGDRERRAVVRLLARRKERYERMAADSEALVEREKWYANTMCAWALPMLVDSTMMSRHLGSPRDDLERWIAKATGTAVAPDGTMGQGNRLALGVSLAQGFKFAANRRLCPHSDKEARQFLVKQAQDMLRRSTFWYTRMTLLHALTLWSLPDDVHADQPLRGHGADPRGQVREWLALAEGQREHPLVVAAGKLAVRALQTRRPERFLWIDEAGVACEVGTEVSSPGEQRVHNLWIPPSTGWSTLDPAAQQLLADVLVLAVLGERGYRPKDLFRLLELCCPENGRLPSCLSRDRTLLDPVRAVERTSQPDSNCTGECGMNMCPYPAKVENLRVEFSEVFCLHQQDLLRAWQPGSWLFLRFRREAPWQRRVPVAGLRRFWGQMGDRARDVNPEDTDAPGR</sequence>
<evidence type="ECO:0000313" key="2">
    <source>
        <dbReference type="Proteomes" id="UP000556436"/>
    </source>
</evidence>
<reference evidence="1 2" key="1">
    <citation type="submission" date="2020-08" db="EMBL/GenBank/DDBJ databases">
        <title>Genomic Encyclopedia of Type Strains, Phase III (KMG-III): the genomes of soil and plant-associated and newly described type strains.</title>
        <authorList>
            <person name="Whitman W."/>
        </authorList>
    </citation>
    <scope>NUCLEOTIDE SEQUENCE [LARGE SCALE GENOMIC DNA]</scope>
    <source>
        <strain evidence="1 2">CECT 3265</strain>
    </source>
</reference>
<protein>
    <submittedName>
        <fullName evidence="1">Uncharacterized protein</fullName>
    </submittedName>
</protein>
<dbReference type="EMBL" id="JACHJG010000008">
    <property type="protein sequence ID" value="MBB4888103.1"/>
    <property type="molecule type" value="Genomic_DNA"/>
</dbReference>
<dbReference type="Proteomes" id="UP000556436">
    <property type="component" value="Unassembled WGS sequence"/>
</dbReference>
<accession>A0A7W7LEA5</accession>
<keyword evidence="2" id="KW-1185">Reference proteome</keyword>
<name>A0A7W7LEA5_STRNE</name>
<gene>
    <name evidence="1" type="ORF">FHS38_004171</name>
</gene>
<proteinExistence type="predicted"/>
<organism evidence="1 2">
    <name type="scientific">Streptomyces netropsis</name>
    <name type="common">Streptoverticillium netropsis</name>
    <dbReference type="NCBI Taxonomy" id="55404"/>
    <lineage>
        <taxon>Bacteria</taxon>
        <taxon>Bacillati</taxon>
        <taxon>Actinomycetota</taxon>
        <taxon>Actinomycetes</taxon>
        <taxon>Kitasatosporales</taxon>
        <taxon>Streptomycetaceae</taxon>
        <taxon>Streptomyces</taxon>
    </lineage>
</organism>
<comment type="caution">
    <text evidence="1">The sequence shown here is derived from an EMBL/GenBank/DDBJ whole genome shotgun (WGS) entry which is preliminary data.</text>
</comment>
<evidence type="ECO:0000313" key="1">
    <source>
        <dbReference type="EMBL" id="MBB4888103.1"/>
    </source>
</evidence>
<dbReference type="AlphaFoldDB" id="A0A7W7LEA5"/>